<sequence length="136" mass="16049">MIAILLQQVGGSLEKLTLEYVHSMPDWFHSQHEKCQVVNMMQTWRETPVPWILSMFDPLLNSDQKRYRLQRLTIDIFLHHAETQWDEWAAFDALFQKQEFDSLQMVTISMSRVLYITDGQAVVEKLSGQLPLLKRL</sequence>
<evidence type="ECO:0000313" key="2">
    <source>
        <dbReference type="Proteomes" id="UP000799118"/>
    </source>
</evidence>
<proteinExistence type="predicted"/>
<dbReference type="Proteomes" id="UP000799118">
    <property type="component" value="Unassembled WGS sequence"/>
</dbReference>
<dbReference type="EMBL" id="ML769473">
    <property type="protein sequence ID" value="KAE9399141.1"/>
    <property type="molecule type" value="Genomic_DNA"/>
</dbReference>
<reference evidence="1" key="1">
    <citation type="journal article" date="2019" name="Environ. Microbiol.">
        <title>Fungal ecological strategies reflected in gene transcription - a case study of two litter decomposers.</title>
        <authorList>
            <person name="Barbi F."/>
            <person name="Kohler A."/>
            <person name="Barry K."/>
            <person name="Baskaran P."/>
            <person name="Daum C."/>
            <person name="Fauchery L."/>
            <person name="Ihrmark K."/>
            <person name="Kuo A."/>
            <person name="LaButti K."/>
            <person name="Lipzen A."/>
            <person name="Morin E."/>
            <person name="Grigoriev I.V."/>
            <person name="Henrissat B."/>
            <person name="Lindahl B."/>
            <person name="Martin F."/>
        </authorList>
    </citation>
    <scope>NUCLEOTIDE SEQUENCE</scope>
    <source>
        <strain evidence="1">JB14</strain>
    </source>
</reference>
<accession>A0A6A4HNE9</accession>
<keyword evidence="2" id="KW-1185">Reference proteome</keyword>
<evidence type="ECO:0000313" key="1">
    <source>
        <dbReference type="EMBL" id="KAE9399141.1"/>
    </source>
</evidence>
<organism evidence="1 2">
    <name type="scientific">Gymnopus androsaceus JB14</name>
    <dbReference type="NCBI Taxonomy" id="1447944"/>
    <lineage>
        <taxon>Eukaryota</taxon>
        <taxon>Fungi</taxon>
        <taxon>Dikarya</taxon>
        <taxon>Basidiomycota</taxon>
        <taxon>Agaricomycotina</taxon>
        <taxon>Agaricomycetes</taxon>
        <taxon>Agaricomycetidae</taxon>
        <taxon>Agaricales</taxon>
        <taxon>Marasmiineae</taxon>
        <taxon>Omphalotaceae</taxon>
        <taxon>Gymnopus</taxon>
    </lineage>
</organism>
<gene>
    <name evidence="1" type="ORF">BT96DRAFT_708322</name>
</gene>
<dbReference type="AlphaFoldDB" id="A0A6A4HNE9"/>
<protein>
    <submittedName>
        <fullName evidence="1">Uncharacterized protein</fullName>
    </submittedName>
</protein>
<name>A0A6A4HNE9_9AGAR</name>